<evidence type="ECO:0000256" key="8">
    <source>
        <dbReference type="ARBA" id="ARBA00023136"/>
    </source>
</evidence>
<evidence type="ECO:0000313" key="12">
    <source>
        <dbReference type="EMBL" id="KXZ55164.1"/>
    </source>
</evidence>
<reference evidence="13" key="1">
    <citation type="journal article" date="2016" name="Nat. Commun.">
        <title>The Gonium pectorale genome demonstrates co-option of cell cycle regulation during the evolution of multicellularity.</title>
        <authorList>
            <person name="Hanschen E.R."/>
            <person name="Marriage T.N."/>
            <person name="Ferris P.J."/>
            <person name="Hamaji T."/>
            <person name="Toyoda A."/>
            <person name="Fujiyama A."/>
            <person name="Neme R."/>
            <person name="Noguchi H."/>
            <person name="Minakuchi Y."/>
            <person name="Suzuki M."/>
            <person name="Kawai-Toyooka H."/>
            <person name="Smith D.R."/>
            <person name="Sparks H."/>
            <person name="Anderson J."/>
            <person name="Bakaric R."/>
            <person name="Luria V."/>
            <person name="Karger A."/>
            <person name="Kirschner M.W."/>
            <person name="Durand P.M."/>
            <person name="Michod R.E."/>
            <person name="Nozaki H."/>
            <person name="Olson B.J."/>
        </authorList>
    </citation>
    <scope>NUCLEOTIDE SEQUENCE [LARGE SCALE GENOMIC DNA]</scope>
    <source>
        <strain evidence="13">NIES-2863</strain>
    </source>
</reference>
<keyword evidence="9" id="KW-0325">Glycoprotein</keyword>
<dbReference type="InterPro" id="IPR026895">
    <property type="entry name" value="EMC1"/>
</dbReference>
<dbReference type="InterPro" id="IPR011678">
    <property type="entry name" value="EMC1_C"/>
</dbReference>
<keyword evidence="13" id="KW-1185">Reference proteome</keyword>
<dbReference type="AlphaFoldDB" id="A0A150GZF9"/>
<comment type="similarity">
    <text evidence="2">Belongs to the EMC1 family.</text>
</comment>
<keyword evidence="4 10" id="KW-0812">Transmembrane</keyword>
<evidence type="ECO:0000256" key="9">
    <source>
        <dbReference type="ARBA" id="ARBA00023180"/>
    </source>
</evidence>
<proteinExistence type="inferred from homology"/>
<evidence type="ECO:0000256" key="3">
    <source>
        <dbReference type="ARBA" id="ARBA00020824"/>
    </source>
</evidence>
<accession>A0A150GZF9</accession>
<keyword evidence="6" id="KW-0256">Endoplasmic reticulum</keyword>
<evidence type="ECO:0000256" key="6">
    <source>
        <dbReference type="ARBA" id="ARBA00022824"/>
    </source>
</evidence>
<evidence type="ECO:0000256" key="2">
    <source>
        <dbReference type="ARBA" id="ARBA00007904"/>
    </source>
</evidence>
<gene>
    <name evidence="12" type="ORF">GPECTOR_3g311</name>
</gene>
<dbReference type="EMBL" id="LSYV01000004">
    <property type="protein sequence ID" value="KXZ55164.1"/>
    <property type="molecule type" value="Genomic_DNA"/>
</dbReference>
<evidence type="ECO:0000313" key="13">
    <source>
        <dbReference type="Proteomes" id="UP000075714"/>
    </source>
</evidence>
<feature type="transmembrane region" description="Helical" evidence="10">
    <location>
        <begin position="293"/>
        <end position="314"/>
    </location>
</feature>
<dbReference type="Pfam" id="PF07774">
    <property type="entry name" value="EMC1_C"/>
    <property type="match status" value="1"/>
</dbReference>
<dbReference type="GO" id="GO:0072546">
    <property type="term" value="C:EMC complex"/>
    <property type="evidence" value="ECO:0007669"/>
    <property type="project" value="InterPro"/>
</dbReference>
<evidence type="ECO:0000256" key="1">
    <source>
        <dbReference type="ARBA" id="ARBA00004115"/>
    </source>
</evidence>
<feature type="domain" description="ER membrane protein complex subunit 1 C-terminal" evidence="11">
    <location>
        <begin position="105"/>
        <end position="323"/>
    </location>
</feature>
<evidence type="ECO:0000256" key="4">
    <source>
        <dbReference type="ARBA" id="ARBA00022692"/>
    </source>
</evidence>
<dbReference type="OrthoDB" id="28092at2759"/>
<dbReference type="GO" id="GO:0034975">
    <property type="term" value="P:protein folding in endoplasmic reticulum"/>
    <property type="evidence" value="ECO:0007669"/>
    <property type="project" value="TreeGrafter"/>
</dbReference>
<evidence type="ECO:0000256" key="10">
    <source>
        <dbReference type="SAM" id="Phobius"/>
    </source>
</evidence>
<comment type="subcellular location">
    <subcellularLocation>
        <location evidence="1">Endoplasmic reticulum membrane</location>
        <topology evidence="1">Single-pass type I membrane protein</topology>
    </subcellularLocation>
</comment>
<organism evidence="12 13">
    <name type="scientific">Gonium pectorale</name>
    <name type="common">Green alga</name>
    <dbReference type="NCBI Taxonomy" id="33097"/>
    <lineage>
        <taxon>Eukaryota</taxon>
        <taxon>Viridiplantae</taxon>
        <taxon>Chlorophyta</taxon>
        <taxon>core chlorophytes</taxon>
        <taxon>Chlorophyceae</taxon>
        <taxon>CS clade</taxon>
        <taxon>Chlamydomonadales</taxon>
        <taxon>Volvocaceae</taxon>
        <taxon>Gonium</taxon>
    </lineage>
</organism>
<keyword evidence="7 10" id="KW-1133">Transmembrane helix</keyword>
<evidence type="ECO:0000256" key="5">
    <source>
        <dbReference type="ARBA" id="ARBA00022729"/>
    </source>
</evidence>
<evidence type="ECO:0000259" key="11">
    <source>
        <dbReference type="Pfam" id="PF07774"/>
    </source>
</evidence>
<dbReference type="PANTHER" id="PTHR21573:SF0">
    <property type="entry name" value="ER MEMBRANE PROTEIN COMPLEX SUBUNIT 1"/>
    <property type="match status" value="1"/>
</dbReference>
<keyword evidence="8 10" id="KW-0472">Membrane</keyword>
<dbReference type="STRING" id="33097.A0A150GZF9"/>
<dbReference type="PANTHER" id="PTHR21573">
    <property type="entry name" value="ER MEMBRANE PROTEIN COMPLEX SUBUNIT 1"/>
    <property type="match status" value="1"/>
</dbReference>
<dbReference type="Proteomes" id="UP000075714">
    <property type="component" value="Unassembled WGS sequence"/>
</dbReference>
<protein>
    <recommendedName>
        <fullName evidence="3">ER membrane protein complex subunit 1</fullName>
    </recommendedName>
</protein>
<name>A0A150GZF9_GONPE</name>
<comment type="caution">
    <text evidence="12">The sequence shown here is derived from an EMBL/GenBank/DDBJ whole genome shotgun (WGS) entry which is preliminary data.</text>
</comment>
<evidence type="ECO:0000256" key="7">
    <source>
        <dbReference type="ARBA" id="ARBA00022989"/>
    </source>
</evidence>
<keyword evidence="5" id="KW-0732">Signal</keyword>
<sequence length="324" mass="35891">MLSDKNTPVRDVNGFRKILLTLTATAVADPTEPIQSSVKVLSDRTIKYKYLNPNLLFVATGLLAGSDAEDLSAEVTIHLIDLVTGRILHRQSHAGAQGPVTAVLTENTILYFYRDVESGRHVACSMELYDATPGREFSVLDYLFNPNSTQPVSSFNPSPVEVLTQSFFTRVVPLAAAVTRTEQGITSKQVLLVTNTDQVYAMDRRFVDPRRPKKQKLTQEEMEEGLVPYQDTLPLSPLSFATLDKQVMGIRAVNVEATRLESTCLVFVYGVDLYFTRLAPAKGFDSLEDDFNYALLLAALLGLVGGSLIMGYMAKKNSLKEKWK</sequence>